<dbReference type="EMBL" id="JABDJR010000004">
    <property type="protein sequence ID" value="NNF05171.1"/>
    <property type="molecule type" value="Genomic_DNA"/>
</dbReference>
<dbReference type="AlphaFoldDB" id="A0A7Y2E4V9"/>
<dbReference type="PANTHER" id="PTHR39217">
    <property type="match status" value="1"/>
</dbReference>
<dbReference type="GO" id="GO:0005524">
    <property type="term" value="F:ATP binding"/>
    <property type="evidence" value="ECO:0007669"/>
    <property type="project" value="InterPro"/>
</dbReference>
<dbReference type="GO" id="GO:0004363">
    <property type="term" value="F:glutathione synthase activity"/>
    <property type="evidence" value="ECO:0007669"/>
    <property type="project" value="InterPro"/>
</dbReference>
<proteinExistence type="predicted"/>
<accession>A0A7Y2E4V9</accession>
<comment type="caution">
    <text evidence="2">The sequence shown here is derived from an EMBL/GenBank/DDBJ whole genome shotgun (WGS) entry which is preliminary data.</text>
</comment>
<dbReference type="InterPro" id="IPR004218">
    <property type="entry name" value="GSHS_ATP-bd"/>
</dbReference>
<sequence>IVPTKFLEPGRNKSFGEIMERRGWHKVVIKPAVSASAHQTWVIEKDEVASRAAALSSVLEEKAFMMQPFIEEIPKVGEWTLMYFGGKFSHAVLKTPQQGDFRVQSEFGGTREQLPAPNAGLECATNILPLLSPTPDYMRVDGVMVDGSFQVIELELIEPELFFLTAPGAAKDLARHLVTEVRSG</sequence>
<dbReference type="Proteomes" id="UP000547674">
    <property type="component" value="Unassembled WGS sequence"/>
</dbReference>
<feature type="non-terminal residue" evidence="2">
    <location>
        <position position="1"/>
    </location>
</feature>
<evidence type="ECO:0000313" key="2">
    <source>
        <dbReference type="EMBL" id="NNF05171.1"/>
    </source>
</evidence>
<gene>
    <name evidence="2" type="ORF">HKN21_00285</name>
</gene>
<evidence type="ECO:0000313" key="3">
    <source>
        <dbReference type="Proteomes" id="UP000547674"/>
    </source>
</evidence>
<reference evidence="2 3" key="1">
    <citation type="submission" date="2020-03" db="EMBL/GenBank/DDBJ databases">
        <title>Metabolic flexibility allows generalist bacteria to become dominant in a frequently disturbed ecosystem.</title>
        <authorList>
            <person name="Chen Y.-J."/>
            <person name="Leung P.M."/>
            <person name="Bay S.K."/>
            <person name="Hugenholtz P."/>
            <person name="Kessler A.J."/>
            <person name="Shelley G."/>
            <person name="Waite D.W."/>
            <person name="Cook P.L."/>
            <person name="Greening C."/>
        </authorList>
    </citation>
    <scope>NUCLEOTIDE SEQUENCE [LARGE SCALE GENOMIC DNA]</scope>
    <source>
        <strain evidence="2">SS_bin_28</strain>
    </source>
</reference>
<dbReference type="Pfam" id="PF02955">
    <property type="entry name" value="GSH-S_ATP"/>
    <property type="match status" value="1"/>
</dbReference>
<protein>
    <recommendedName>
        <fullName evidence="1">Prokaryotic glutathione synthetase ATP-binding domain-containing protein</fullName>
    </recommendedName>
</protein>
<dbReference type="SUPFAM" id="SSF56059">
    <property type="entry name" value="Glutathione synthetase ATP-binding domain-like"/>
    <property type="match status" value="1"/>
</dbReference>
<dbReference type="InterPro" id="IPR053191">
    <property type="entry name" value="DcsG_Biosynth_Enzyme"/>
</dbReference>
<name>A0A7Y2E4V9_UNCEI</name>
<evidence type="ECO:0000259" key="1">
    <source>
        <dbReference type="Pfam" id="PF02955"/>
    </source>
</evidence>
<dbReference type="PANTHER" id="PTHR39217:SF1">
    <property type="entry name" value="GLUTATHIONE SYNTHETASE"/>
    <property type="match status" value="1"/>
</dbReference>
<feature type="domain" description="Prokaryotic glutathione synthetase ATP-binding" evidence="1">
    <location>
        <begin position="25"/>
        <end position="132"/>
    </location>
</feature>
<organism evidence="2 3">
    <name type="scientific">Eiseniibacteriota bacterium</name>
    <dbReference type="NCBI Taxonomy" id="2212470"/>
    <lineage>
        <taxon>Bacteria</taxon>
        <taxon>Candidatus Eiseniibacteriota</taxon>
    </lineage>
</organism>